<dbReference type="InterPro" id="IPR009014">
    <property type="entry name" value="Transketo_C/PFOR_II"/>
</dbReference>
<sequence>KVLGGANTPIPFSPCLEDACIPQKEDIIKTVKEMVRR</sequence>
<feature type="non-terminal residue" evidence="1">
    <location>
        <position position="1"/>
    </location>
</feature>
<name>A0A2M7GVT2_9BACT</name>
<dbReference type="Proteomes" id="UP000230025">
    <property type="component" value="Unassembled WGS sequence"/>
</dbReference>
<evidence type="ECO:0000313" key="2">
    <source>
        <dbReference type="Proteomes" id="UP000230025"/>
    </source>
</evidence>
<organism evidence="1 2">
    <name type="scientific">bacterium (Candidatus Ratteibacteria) CG15_BIG_FIL_POST_REV_8_21_14_020_41_12</name>
    <dbReference type="NCBI Taxonomy" id="2014291"/>
    <lineage>
        <taxon>Bacteria</taxon>
        <taxon>Candidatus Ratteibacteria</taxon>
    </lineage>
</organism>
<accession>A0A2M7GVT2</accession>
<dbReference type="AlphaFoldDB" id="A0A2M7GVT2"/>
<gene>
    <name evidence="1" type="ORF">COW28_07275</name>
</gene>
<protein>
    <submittedName>
        <fullName evidence="1">Alpha-ketoacid dehydrogenase subunit beta</fullName>
    </submittedName>
</protein>
<proteinExistence type="predicted"/>
<evidence type="ECO:0000313" key="1">
    <source>
        <dbReference type="EMBL" id="PIW31410.1"/>
    </source>
</evidence>
<reference evidence="2" key="1">
    <citation type="submission" date="2017-09" db="EMBL/GenBank/DDBJ databases">
        <title>Depth-based differentiation of microbial function through sediment-hosted aquifers and enrichment of novel symbionts in the deep terrestrial subsurface.</title>
        <authorList>
            <person name="Probst A.J."/>
            <person name="Ladd B."/>
            <person name="Jarett J.K."/>
            <person name="Geller-Mcgrath D.E."/>
            <person name="Sieber C.M.K."/>
            <person name="Emerson J.B."/>
            <person name="Anantharaman K."/>
            <person name="Thomas B.C."/>
            <person name="Malmstrom R."/>
            <person name="Stieglmeier M."/>
            <person name="Klingl A."/>
            <person name="Woyke T."/>
            <person name="Ryan C.M."/>
            <person name="Banfield J.F."/>
        </authorList>
    </citation>
    <scope>NUCLEOTIDE SEQUENCE [LARGE SCALE GENOMIC DNA]</scope>
</reference>
<dbReference type="Gene3D" id="3.40.50.920">
    <property type="match status" value="1"/>
</dbReference>
<dbReference type="EMBL" id="PFFY01000343">
    <property type="protein sequence ID" value="PIW31410.1"/>
    <property type="molecule type" value="Genomic_DNA"/>
</dbReference>
<comment type="caution">
    <text evidence="1">The sequence shown here is derived from an EMBL/GenBank/DDBJ whole genome shotgun (WGS) entry which is preliminary data.</text>
</comment>